<accession>X0TSV6</accession>
<reference evidence="3" key="1">
    <citation type="journal article" date="2014" name="Front. Microbiol.">
        <title>High frequency of phylogenetically diverse reductive dehalogenase-homologous genes in deep subseafloor sedimentary metagenomes.</title>
        <authorList>
            <person name="Kawai M."/>
            <person name="Futagami T."/>
            <person name="Toyoda A."/>
            <person name="Takaki Y."/>
            <person name="Nishi S."/>
            <person name="Hori S."/>
            <person name="Arai W."/>
            <person name="Tsubouchi T."/>
            <person name="Morono Y."/>
            <person name="Uchiyama I."/>
            <person name="Ito T."/>
            <person name="Fujiyama A."/>
            <person name="Inagaki F."/>
            <person name="Takami H."/>
        </authorList>
    </citation>
    <scope>NUCLEOTIDE SEQUENCE</scope>
    <source>
        <strain evidence="3">Expedition CK06-06</strain>
    </source>
</reference>
<proteinExistence type="predicted"/>
<dbReference type="AlphaFoldDB" id="X0TSV6"/>
<gene>
    <name evidence="3" type="ORF">S01H1_08799</name>
</gene>
<evidence type="ECO:0000259" key="2">
    <source>
        <dbReference type="Pfam" id="PF00004"/>
    </source>
</evidence>
<feature type="region of interest" description="Disordered" evidence="1">
    <location>
        <begin position="1"/>
        <end position="36"/>
    </location>
</feature>
<sequence>MIPTGDSDDEACQHPASPPVLEKNGTYFSGGEEKENGGELFTATATTFEVEEEPVVEYVDAYAQQQQIRILEQVEEHADIWIYNDQSLCAASRTPKMRKLLSEDKTQLQENVLGLYKAKKLLVRDVLMPLQNPALYEAPFPSPRMLCVYGREGSGKRNLVCAFAKQHAINIIVVDKFYTTENWIEILMQAARVIKPCIILFDSCDHHFGNGNQSSTAWSVQLLYFMNRLLSGVKDVWLILSGKMMPMMMHTEISRIVSDSSVYAEPPEDEQKTEMFQRVFADGWGPDRWAGDLYGQFLGKVIMEYSEAANFEDVYSFAARLYRCRLSELDEET</sequence>
<dbReference type="InterPro" id="IPR027417">
    <property type="entry name" value="P-loop_NTPase"/>
</dbReference>
<dbReference type="EMBL" id="BARS01004502">
    <property type="protein sequence ID" value="GAF79225.1"/>
    <property type="molecule type" value="Genomic_DNA"/>
</dbReference>
<comment type="caution">
    <text evidence="3">The sequence shown here is derived from an EMBL/GenBank/DDBJ whole genome shotgun (WGS) entry which is preliminary data.</text>
</comment>
<dbReference type="SUPFAM" id="SSF52540">
    <property type="entry name" value="P-loop containing nucleoside triphosphate hydrolases"/>
    <property type="match status" value="1"/>
</dbReference>
<dbReference type="InterPro" id="IPR003959">
    <property type="entry name" value="ATPase_AAA_core"/>
</dbReference>
<evidence type="ECO:0000313" key="3">
    <source>
        <dbReference type="EMBL" id="GAF79225.1"/>
    </source>
</evidence>
<feature type="domain" description="ATPase AAA-type core" evidence="2">
    <location>
        <begin position="146"/>
        <end position="244"/>
    </location>
</feature>
<feature type="non-terminal residue" evidence="3">
    <location>
        <position position="333"/>
    </location>
</feature>
<name>X0TSV6_9ZZZZ</name>
<dbReference type="GO" id="GO:0016887">
    <property type="term" value="F:ATP hydrolysis activity"/>
    <property type="evidence" value="ECO:0007669"/>
    <property type="project" value="InterPro"/>
</dbReference>
<protein>
    <recommendedName>
        <fullName evidence="2">ATPase AAA-type core domain-containing protein</fullName>
    </recommendedName>
</protein>
<feature type="compositionally biased region" description="Acidic residues" evidence="1">
    <location>
        <begin position="1"/>
        <end position="10"/>
    </location>
</feature>
<dbReference type="Gene3D" id="3.40.50.300">
    <property type="entry name" value="P-loop containing nucleotide triphosphate hydrolases"/>
    <property type="match status" value="1"/>
</dbReference>
<organism evidence="3">
    <name type="scientific">marine sediment metagenome</name>
    <dbReference type="NCBI Taxonomy" id="412755"/>
    <lineage>
        <taxon>unclassified sequences</taxon>
        <taxon>metagenomes</taxon>
        <taxon>ecological metagenomes</taxon>
    </lineage>
</organism>
<dbReference type="GO" id="GO:0005524">
    <property type="term" value="F:ATP binding"/>
    <property type="evidence" value="ECO:0007669"/>
    <property type="project" value="InterPro"/>
</dbReference>
<dbReference type="Pfam" id="PF00004">
    <property type="entry name" value="AAA"/>
    <property type="match status" value="1"/>
</dbReference>
<evidence type="ECO:0000256" key="1">
    <source>
        <dbReference type="SAM" id="MobiDB-lite"/>
    </source>
</evidence>